<dbReference type="GO" id="GO:0005525">
    <property type="term" value="F:GTP binding"/>
    <property type="evidence" value="ECO:0007669"/>
    <property type="project" value="UniProtKB-UniRule"/>
</dbReference>
<feature type="binding site" evidence="8">
    <location>
        <position position="246"/>
    </location>
    <ligand>
        <name>GTP</name>
        <dbReference type="ChEBI" id="CHEBI:37565"/>
    </ligand>
</feature>
<feature type="binding site" evidence="8">
    <location>
        <position position="246"/>
    </location>
    <ligand>
        <name>Mg(2+)</name>
        <dbReference type="ChEBI" id="CHEBI:18420"/>
    </ligand>
</feature>
<evidence type="ECO:0000256" key="2">
    <source>
        <dbReference type="ARBA" id="ARBA00022679"/>
    </source>
</evidence>
<evidence type="ECO:0000313" key="10">
    <source>
        <dbReference type="EMBL" id="SFF33542.1"/>
    </source>
</evidence>
<dbReference type="PANTHER" id="PTHR19136:SF81">
    <property type="entry name" value="MOLYBDENUM COFACTOR GUANYLYLTRANSFERASE"/>
    <property type="match status" value="1"/>
</dbReference>
<evidence type="ECO:0000256" key="1">
    <source>
        <dbReference type="ARBA" id="ARBA00022490"/>
    </source>
</evidence>
<comment type="similarity">
    <text evidence="8">Belongs to the MobA family.</text>
</comment>
<evidence type="ECO:0000256" key="8">
    <source>
        <dbReference type="HAMAP-Rule" id="MF_00316"/>
    </source>
</evidence>
<dbReference type="InterPro" id="IPR013482">
    <property type="entry name" value="Molybde_CF_guanTrfase"/>
</dbReference>
<accession>A0A1I2HUS3</accession>
<dbReference type="GO" id="GO:0006777">
    <property type="term" value="P:Mo-molybdopterin cofactor biosynthetic process"/>
    <property type="evidence" value="ECO:0007669"/>
    <property type="project" value="UniProtKB-KW"/>
</dbReference>
<proteinExistence type="inferred from homology"/>
<keyword evidence="3 8" id="KW-0479">Metal-binding</keyword>
<comment type="subcellular location">
    <subcellularLocation>
        <location evidence="8">Cytoplasm</location>
    </subcellularLocation>
</comment>
<dbReference type="Pfam" id="PF12804">
    <property type="entry name" value="NTP_transf_3"/>
    <property type="match status" value="1"/>
</dbReference>
<dbReference type="GO" id="GO:0005737">
    <property type="term" value="C:cytoplasm"/>
    <property type="evidence" value="ECO:0007669"/>
    <property type="project" value="UniProtKB-SubCell"/>
</dbReference>
<gene>
    <name evidence="8" type="primary">mobA</name>
    <name evidence="10" type="ORF">SAMN04488541_102667</name>
</gene>
<evidence type="ECO:0000256" key="6">
    <source>
        <dbReference type="ARBA" id="ARBA00023134"/>
    </source>
</evidence>
<keyword evidence="6 8" id="KW-0342">GTP-binding</keyword>
<evidence type="ECO:0000259" key="9">
    <source>
        <dbReference type="Pfam" id="PF12804"/>
    </source>
</evidence>
<sequence length="348" mass="39866">MGDCCNQDKTSKLARKSWGAFGKNEIGIKAKNDDTVRQVMEAIMLALAKKYKIALIDQRSIRLSSFSQDIINVQFAFQGQSIQYNVPNFPNEFFRKTLFNEQDLVLVNANHFSTSHQIYIAEELNEKQDLPTFYYNQKEHIIAFVEDFMHANLPKLNGLVLMGGKSTRMGKDKGMLDYHGKPQREYVYDLLSGFCEEVYYSGRAEQFSEENTNKIEDRFLNLGPMGGILSAMMSQPERAWLVVACDLPFIDKNTIDFLIKNRNPAKIATAFLDSQEQFPEPLVAIWEPKSYLTLYQFVSQGYSCPRKVLINSEIHLIKVPDKKALTNANEPKDYENAKKELNKAFSNS</sequence>
<dbReference type="Proteomes" id="UP000199513">
    <property type="component" value="Unassembled WGS sequence"/>
</dbReference>
<evidence type="ECO:0000256" key="5">
    <source>
        <dbReference type="ARBA" id="ARBA00022842"/>
    </source>
</evidence>
<dbReference type="EMBL" id="FONY01000026">
    <property type="protein sequence ID" value="SFF33542.1"/>
    <property type="molecule type" value="Genomic_DNA"/>
</dbReference>
<comment type="cofactor">
    <cofactor evidence="8">
        <name>Mg(2+)</name>
        <dbReference type="ChEBI" id="CHEBI:18420"/>
    </cofactor>
</comment>
<organism evidence="10 11">
    <name type="scientific">Thermoflexibacter ruber</name>
    <dbReference type="NCBI Taxonomy" id="1003"/>
    <lineage>
        <taxon>Bacteria</taxon>
        <taxon>Pseudomonadati</taxon>
        <taxon>Bacteroidota</taxon>
        <taxon>Cytophagia</taxon>
        <taxon>Cytophagales</taxon>
        <taxon>Thermoflexibacteraceae</taxon>
        <taxon>Thermoflexibacter</taxon>
    </lineage>
</organism>
<keyword evidence="7 8" id="KW-0501">Molybdenum cofactor biosynthesis</keyword>
<evidence type="ECO:0000256" key="7">
    <source>
        <dbReference type="ARBA" id="ARBA00023150"/>
    </source>
</evidence>
<evidence type="ECO:0000256" key="3">
    <source>
        <dbReference type="ARBA" id="ARBA00022723"/>
    </source>
</evidence>
<dbReference type="AlphaFoldDB" id="A0A1I2HUS3"/>
<evidence type="ECO:0000256" key="4">
    <source>
        <dbReference type="ARBA" id="ARBA00022741"/>
    </source>
</evidence>
<dbReference type="RefSeq" id="WP_221407685.1">
    <property type="nucleotide sequence ID" value="NZ_FONY01000026.1"/>
</dbReference>
<dbReference type="HAMAP" id="MF_00316">
    <property type="entry name" value="MobA"/>
    <property type="match status" value="1"/>
</dbReference>
<dbReference type="SUPFAM" id="SSF53448">
    <property type="entry name" value="Nucleotide-diphospho-sugar transferases"/>
    <property type="match status" value="1"/>
</dbReference>
<keyword evidence="4 8" id="KW-0547">Nucleotide-binding</keyword>
<dbReference type="EC" id="2.7.7.77" evidence="8"/>
<keyword evidence="1 8" id="KW-0963">Cytoplasm</keyword>
<evidence type="ECO:0000313" key="11">
    <source>
        <dbReference type="Proteomes" id="UP000199513"/>
    </source>
</evidence>
<comment type="catalytic activity">
    <reaction evidence="8">
        <text>Mo-molybdopterin + GTP + H(+) = Mo-molybdopterin guanine dinucleotide + diphosphate</text>
        <dbReference type="Rhea" id="RHEA:34243"/>
        <dbReference type="ChEBI" id="CHEBI:15378"/>
        <dbReference type="ChEBI" id="CHEBI:33019"/>
        <dbReference type="ChEBI" id="CHEBI:37565"/>
        <dbReference type="ChEBI" id="CHEBI:71302"/>
        <dbReference type="ChEBI" id="CHEBI:71310"/>
        <dbReference type="EC" id="2.7.7.77"/>
    </reaction>
</comment>
<reference evidence="11" key="1">
    <citation type="submission" date="2016-10" db="EMBL/GenBank/DDBJ databases">
        <authorList>
            <person name="Varghese N."/>
            <person name="Submissions S."/>
        </authorList>
    </citation>
    <scope>NUCLEOTIDE SEQUENCE [LARGE SCALE GENOMIC DNA]</scope>
    <source>
        <strain>GEY</strain>
        <strain evidence="11">DSM 9560</strain>
    </source>
</reference>
<feature type="binding site" evidence="8">
    <location>
        <begin position="161"/>
        <end position="163"/>
    </location>
    <ligand>
        <name>GTP</name>
        <dbReference type="ChEBI" id="CHEBI:37565"/>
    </ligand>
</feature>
<comment type="function">
    <text evidence="8">Transfers a GMP moiety from GTP to Mo-molybdopterin (Mo-MPT) cofactor (Moco or molybdenum cofactor) to form Mo-molybdopterin guanine dinucleotide (Mo-MGD) cofactor.</text>
</comment>
<dbReference type="PANTHER" id="PTHR19136">
    <property type="entry name" value="MOLYBDENUM COFACTOR GUANYLYLTRANSFERASE"/>
    <property type="match status" value="1"/>
</dbReference>
<protein>
    <recommendedName>
        <fullName evidence="8">Probable molybdenum cofactor guanylyltransferase</fullName>
        <shortName evidence="8">MoCo guanylyltransferase</shortName>
        <ecNumber evidence="8">2.7.7.77</ecNumber>
    </recommendedName>
    <alternativeName>
        <fullName evidence="8">GTP:molybdopterin guanylyltransferase</fullName>
    </alternativeName>
    <alternativeName>
        <fullName evidence="8">Mo-MPT guanylyltransferase</fullName>
    </alternativeName>
    <alternativeName>
        <fullName evidence="8">Molybdopterin guanylyltransferase</fullName>
    </alternativeName>
    <alternativeName>
        <fullName evidence="8">Molybdopterin-guanine dinucleotide synthase</fullName>
        <shortName evidence="8">MGD synthase</shortName>
    </alternativeName>
</protein>
<dbReference type="InterPro" id="IPR025877">
    <property type="entry name" value="MobA-like_NTP_Trfase"/>
</dbReference>
<dbReference type="InterPro" id="IPR029044">
    <property type="entry name" value="Nucleotide-diphossugar_trans"/>
</dbReference>
<keyword evidence="5 8" id="KW-0460">Magnesium</keyword>
<feature type="binding site" evidence="8">
    <location>
        <position position="173"/>
    </location>
    <ligand>
        <name>GTP</name>
        <dbReference type="ChEBI" id="CHEBI:37565"/>
    </ligand>
</feature>
<dbReference type="Gene3D" id="3.90.550.10">
    <property type="entry name" value="Spore Coat Polysaccharide Biosynthesis Protein SpsA, Chain A"/>
    <property type="match status" value="1"/>
</dbReference>
<comment type="caution">
    <text evidence="8">Lacks conserved residue(s) required for the propagation of feature annotation.</text>
</comment>
<dbReference type="GO" id="GO:0061603">
    <property type="term" value="F:molybdenum cofactor guanylyltransferase activity"/>
    <property type="evidence" value="ECO:0007669"/>
    <property type="project" value="UniProtKB-EC"/>
</dbReference>
<dbReference type="CDD" id="cd02503">
    <property type="entry name" value="MobA"/>
    <property type="match status" value="1"/>
</dbReference>
<keyword evidence="11" id="KW-1185">Reference proteome</keyword>
<keyword evidence="2 8" id="KW-0808">Transferase</keyword>
<name>A0A1I2HUS3_9BACT</name>
<feature type="domain" description="MobA-like NTP transferase" evidence="9">
    <location>
        <begin position="158"/>
        <end position="290"/>
    </location>
</feature>
<dbReference type="STRING" id="1003.SAMN04488541_102667"/>
<dbReference type="GO" id="GO:0046872">
    <property type="term" value="F:metal ion binding"/>
    <property type="evidence" value="ECO:0007669"/>
    <property type="project" value="UniProtKB-KW"/>
</dbReference>
<feature type="binding site" evidence="8">
    <location>
        <position position="217"/>
    </location>
    <ligand>
        <name>GTP</name>
        <dbReference type="ChEBI" id="CHEBI:37565"/>
    </ligand>
</feature>
<comment type="domain">
    <text evidence="8">The N-terminal domain determines nucleotide recognition and specific binding, while the C-terminal domain determines the specific binding to the target protein.</text>
</comment>